<evidence type="ECO:0000256" key="1">
    <source>
        <dbReference type="SAM" id="MobiDB-lite"/>
    </source>
</evidence>
<organism evidence="2 3">
    <name type="scientific">Trichostrongylus colubriformis</name>
    <name type="common">Black scour worm</name>
    <dbReference type="NCBI Taxonomy" id="6319"/>
    <lineage>
        <taxon>Eukaryota</taxon>
        <taxon>Metazoa</taxon>
        <taxon>Ecdysozoa</taxon>
        <taxon>Nematoda</taxon>
        <taxon>Chromadorea</taxon>
        <taxon>Rhabditida</taxon>
        <taxon>Rhabditina</taxon>
        <taxon>Rhabditomorpha</taxon>
        <taxon>Strongyloidea</taxon>
        <taxon>Trichostrongylidae</taxon>
        <taxon>Trichostrongylus</taxon>
    </lineage>
</organism>
<evidence type="ECO:0000313" key="3">
    <source>
        <dbReference type="Proteomes" id="UP001331761"/>
    </source>
</evidence>
<evidence type="ECO:0000313" key="2">
    <source>
        <dbReference type="EMBL" id="KAK5985230.1"/>
    </source>
</evidence>
<reference evidence="2 3" key="1">
    <citation type="submission" date="2019-10" db="EMBL/GenBank/DDBJ databases">
        <title>Assembly and Annotation for the nematode Trichostrongylus colubriformis.</title>
        <authorList>
            <person name="Martin J."/>
        </authorList>
    </citation>
    <scope>NUCLEOTIDE SEQUENCE [LARGE SCALE GENOMIC DNA]</scope>
    <source>
        <strain evidence="2">G859</strain>
        <tissue evidence="2">Whole worm</tissue>
    </source>
</reference>
<protein>
    <submittedName>
        <fullName evidence="2">Uncharacterized protein</fullName>
    </submittedName>
</protein>
<keyword evidence="3" id="KW-1185">Reference proteome</keyword>
<dbReference type="EMBL" id="WIXE01001950">
    <property type="protein sequence ID" value="KAK5985230.1"/>
    <property type="molecule type" value="Genomic_DNA"/>
</dbReference>
<gene>
    <name evidence="2" type="ORF">GCK32_005313</name>
</gene>
<name>A0AAN8FVW2_TRICO</name>
<dbReference type="Proteomes" id="UP001331761">
    <property type="component" value="Unassembled WGS sequence"/>
</dbReference>
<dbReference type="AlphaFoldDB" id="A0AAN8FVW2"/>
<accession>A0AAN8FVW2</accession>
<proteinExistence type="predicted"/>
<sequence length="92" mass="9731">DDILNYVILLQVRRAILNRFPNDLLNCVNKEQLIANGGGARRALAAAAAAAANQPGPSSYNPLVGMQNFEKEEPVEVNGQGENELNGATAAV</sequence>
<feature type="non-terminal residue" evidence="2">
    <location>
        <position position="1"/>
    </location>
</feature>
<feature type="region of interest" description="Disordered" evidence="1">
    <location>
        <begin position="73"/>
        <end position="92"/>
    </location>
</feature>
<comment type="caution">
    <text evidence="2">The sequence shown here is derived from an EMBL/GenBank/DDBJ whole genome shotgun (WGS) entry which is preliminary data.</text>
</comment>